<gene>
    <name evidence="1" type="ORF">CMC5_079390</name>
</gene>
<dbReference type="KEGG" id="ccro:CMC5_079390"/>
<dbReference type="AlphaFoldDB" id="A0A0K1ESD6"/>
<sequence>MTADTPCVMKPITMDSTGQPASQLGRVGDRRLWLQFPVNGGGVATTRALLTPLGERFPGDEVLIATGQVDAEGRSLWELFEVAFPMEELRVAS</sequence>
<accession>A0A0K1ESD6</accession>
<protein>
    <submittedName>
        <fullName evidence="1">Uncharacterized protein</fullName>
    </submittedName>
</protein>
<name>A0A0K1ESD6_CHOCO</name>
<evidence type="ECO:0000313" key="1">
    <source>
        <dbReference type="EMBL" id="AKT43704.1"/>
    </source>
</evidence>
<dbReference type="EMBL" id="CP012159">
    <property type="protein sequence ID" value="AKT43704.1"/>
    <property type="molecule type" value="Genomic_DNA"/>
</dbReference>
<dbReference type="Proteomes" id="UP000067626">
    <property type="component" value="Chromosome"/>
</dbReference>
<reference evidence="1 2" key="1">
    <citation type="submission" date="2015-07" db="EMBL/GenBank/DDBJ databases">
        <title>Genome analysis of myxobacterium Chondromyces crocatus Cm c5 reveals a high potential for natural compound synthesis and the genetic basis for the loss of fruiting body formation.</title>
        <authorList>
            <person name="Zaburannyi N."/>
            <person name="Bunk B."/>
            <person name="Maier J."/>
            <person name="Overmann J."/>
            <person name="Mueller R."/>
        </authorList>
    </citation>
    <scope>NUCLEOTIDE SEQUENCE [LARGE SCALE GENOMIC DNA]</scope>
    <source>
        <strain evidence="1 2">Cm c5</strain>
    </source>
</reference>
<dbReference type="OrthoDB" id="9857954at2"/>
<keyword evidence="2" id="KW-1185">Reference proteome</keyword>
<organism evidence="1 2">
    <name type="scientific">Chondromyces crocatus</name>
    <dbReference type="NCBI Taxonomy" id="52"/>
    <lineage>
        <taxon>Bacteria</taxon>
        <taxon>Pseudomonadati</taxon>
        <taxon>Myxococcota</taxon>
        <taxon>Polyangia</taxon>
        <taxon>Polyangiales</taxon>
        <taxon>Polyangiaceae</taxon>
        <taxon>Chondromyces</taxon>
    </lineage>
</organism>
<proteinExistence type="predicted"/>
<evidence type="ECO:0000313" key="2">
    <source>
        <dbReference type="Proteomes" id="UP000067626"/>
    </source>
</evidence>